<dbReference type="EMBL" id="MQUC01000003">
    <property type="protein sequence ID" value="PRP65827.1"/>
    <property type="molecule type" value="Genomic_DNA"/>
</dbReference>
<dbReference type="SUPFAM" id="SSF52096">
    <property type="entry name" value="ClpP/crotonase"/>
    <property type="match status" value="1"/>
</dbReference>
<evidence type="ECO:0000256" key="1">
    <source>
        <dbReference type="SAM" id="SignalP"/>
    </source>
</evidence>
<accession>A0A2S9WQQ0</accession>
<dbReference type="OrthoDB" id="2327485at2"/>
<evidence type="ECO:0000313" key="4">
    <source>
        <dbReference type="Proteomes" id="UP000239532"/>
    </source>
</evidence>
<feature type="signal peptide" evidence="1">
    <location>
        <begin position="1"/>
        <end position="23"/>
    </location>
</feature>
<dbReference type="InterPro" id="IPR029045">
    <property type="entry name" value="ClpP/crotonase-like_dom_sf"/>
</dbReference>
<dbReference type="GO" id="GO:0030288">
    <property type="term" value="C:outer membrane-bounded periplasmic space"/>
    <property type="evidence" value="ECO:0007669"/>
    <property type="project" value="TreeGrafter"/>
</dbReference>
<organism evidence="3 4">
    <name type="scientific">Nonlabens agnitus</name>
    <dbReference type="NCBI Taxonomy" id="870484"/>
    <lineage>
        <taxon>Bacteria</taxon>
        <taxon>Pseudomonadati</taxon>
        <taxon>Bacteroidota</taxon>
        <taxon>Flavobacteriia</taxon>
        <taxon>Flavobacteriales</taxon>
        <taxon>Flavobacteriaceae</taxon>
        <taxon>Nonlabens</taxon>
    </lineage>
</organism>
<name>A0A2S9WQQ0_9FLAO</name>
<dbReference type="InterPro" id="IPR005151">
    <property type="entry name" value="Tail-specific_protease"/>
</dbReference>
<comment type="caution">
    <text evidence="3">The sequence shown here is derived from an EMBL/GenBank/DDBJ whole genome shotgun (WGS) entry which is preliminary data.</text>
</comment>
<proteinExistence type="predicted"/>
<reference evidence="3 4" key="1">
    <citation type="submission" date="2016-11" db="EMBL/GenBank/DDBJ databases">
        <title>Trade-off between light-utilization and light-protection in marine flavobacteria.</title>
        <authorList>
            <person name="Kumagai Y."/>
        </authorList>
    </citation>
    <scope>NUCLEOTIDE SEQUENCE [LARGE SCALE GENOMIC DNA]</scope>
    <source>
        <strain evidence="3 4">JCM 17109</strain>
    </source>
</reference>
<keyword evidence="4" id="KW-1185">Reference proteome</keyword>
<dbReference type="GO" id="GO:0007165">
    <property type="term" value="P:signal transduction"/>
    <property type="evidence" value="ECO:0007669"/>
    <property type="project" value="TreeGrafter"/>
</dbReference>
<evidence type="ECO:0000259" key="2">
    <source>
        <dbReference type="Pfam" id="PF03572"/>
    </source>
</evidence>
<dbReference type="Gene3D" id="3.90.226.10">
    <property type="entry name" value="2-enoyl-CoA Hydratase, Chain A, domain 1"/>
    <property type="match status" value="1"/>
</dbReference>
<dbReference type="GO" id="GO:0004175">
    <property type="term" value="F:endopeptidase activity"/>
    <property type="evidence" value="ECO:0007669"/>
    <property type="project" value="TreeGrafter"/>
</dbReference>
<protein>
    <submittedName>
        <fullName evidence="3">Peptidase s41</fullName>
    </submittedName>
</protein>
<evidence type="ECO:0000313" key="3">
    <source>
        <dbReference type="EMBL" id="PRP65827.1"/>
    </source>
</evidence>
<dbReference type="RefSeq" id="WP_105981693.1">
    <property type="nucleotide sequence ID" value="NZ_MQUC01000003.1"/>
</dbReference>
<dbReference type="GO" id="GO:0008236">
    <property type="term" value="F:serine-type peptidase activity"/>
    <property type="evidence" value="ECO:0007669"/>
    <property type="project" value="InterPro"/>
</dbReference>
<feature type="chain" id="PRO_5015400908" evidence="1">
    <location>
        <begin position="24"/>
        <end position="484"/>
    </location>
</feature>
<dbReference type="Gene3D" id="3.30.750.44">
    <property type="match status" value="1"/>
</dbReference>
<dbReference type="PANTHER" id="PTHR32060">
    <property type="entry name" value="TAIL-SPECIFIC PROTEASE"/>
    <property type="match status" value="1"/>
</dbReference>
<dbReference type="Proteomes" id="UP000239532">
    <property type="component" value="Unassembled WGS sequence"/>
</dbReference>
<feature type="domain" description="Tail specific protease" evidence="2">
    <location>
        <begin position="250"/>
        <end position="460"/>
    </location>
</feature>
<dbReference type="GO" id="GO:0006508">
    <property type="term" value="P:proteolysis"/>
    <property type="evidence" value="ECO:0007669"/>
    <property type="project" value="InterPro"/>
</dbReference>
<sequence>MKHFIKSYFFLALLLLPFSQTQAQDCDCADSFQITMDTYEKNYSLFQYKVTDENRDLYTAHSDIMLDRAKQAKDLTECITILEKWLEFFRDGHTYIIRSEDKSVETYNENIPITMEEFKSNYAKSASNDNPILGIWKNAGYEVAIIPNPKNNSRERDYIGVILESANPNWKKGDVKFELMNIFGTNYDINYLMGDHTIKQITGEQTDRGVFEIKTLSNWTKLWPEVENVKKPSETERKFDQFHLSYVDNIPYLRLPDFYSVDPEYVDSIMQANHDRIITSEMMIVDVRDNSGGSDATYFPVLPYVLDGPVEMPSNGFWLSDDNTEYLINAMAASKGYSLEEYKQKDKQEYESFINNKGKAYFKGEGTWTFAADTIYKGPRKVIILTDEGVGSSGETFVYRANQSDRVVVYGQNTAGVVDGFNGFPLDLGCFTAVFPTSYRAPDIATNPIDPYGIAPDVYVDKEEDVLSYAIEHMKQLIKNEGKK</sequence>
<gene>
    <name evidence="3" type="ORF">BST86_01335</name>
</gene>
<keyword evidence="1" id="KW-0732">Signal</keyword>
<dbReference type="Pfam" id="PF03572">
    <property type="entry name" value="Peptidase_S41"/>
    <property type="match status" value="1"/>
</dbReference>
<dbReference type="PANTHER" id="PTHR32060:SF30">
    <property type="entry name" value="CARBOXY-TERMINAL PROCESSING PROTEASE CTPA"/>
    <property type="match status" value="1"/>
</dbReference>
<dbReference type="AlphaFoldDB" id="A0A2S9WQQ0"/>